<keyword evidence="2" id="KW-1185">Reference proteome</keyword>
<dbReference type="EMBL" id="JAHHUM010001019">
    <property type="protein sequence ID" value="KAK5615024.1"/>
    <property type="molecule type" value="Genomic_DNA"/>
</dbReference>
<evidence type="ECO:0000313" key="1">
    <source>
        <dbReference type="EMBL" id="KAK5615024.1"/>
    </source>
</evidence>
<organism evidence="1 2">
    <name type="scientific">Crenichthys baileyi</name>
    <name type="common">White River springfish</name>
    <dbReference type="NCBI Taxonomy" id="28760"/>
    <lineage>
        <taxon>Eukaryota</taxon>
        <taxon>Metazoa</taxon>
        <taxon>Chordata</taxon>
        <taxon>Craniata</taxon>
        <taxon>Vertebrata</taxon>
        <taxon>Euteleostomi</taxon>
        <taxon>Actinopterygii</taxon>
        <taxon>Neopterygii</taxon>
        <taxon>Teleostei</taxon>
        <taxon>Neoteleostei</taxon>
        <taxon>Acanthomorphata</taxon>
        <taxon>Ovalentaria</taxon>
        <taxon>Atherinomorphae</taxon>
        <taxon>Cyprinodontiformes</taxon>
        <taxon>Goodeidae</taxon>
        <taxon>Crenichthys</taxon>
    </lineage>
</organism>
<reference evidence="1 2" key="1">
    <citation type="submission" date="2021-06" db="EMBL/GenBank/DDBJ databases">
        <authorList>
            <person name="Palmer J.M."/>
        </authorList>
    </citation>
    <scope>NUCLEOTIDE SEQUENCE [LARGE SCALE GENOMIC DNA]</scope>
    <source>
        <strain evidence="1 2">MEX-2019</strain>
        <tissue evidence="1">Muscle</tissue>
    </source>
</reference>
<proteinExistence type="predicted"/>
<name>A0AAV9S1V2_9TELE</name>
<protein>
    <submittedName>
        <fullName evidence="1">Uncharacterized protein</fullName>
    </submittedName>
</protein>
<evidence type="ECO:0000313" key="2">
    <source>
        <dbReference type="Proteomes" id="UP001311232"/>
    </source>
</evidence>
<gene>
    <name evidence="1" type="ORF">CRENBAI_006917</name>
</gene>
<dbReference type="Proteomes" id="UP001311232">
    <property type="component" value="Unassembled WGS sequence"/>
</dbReference>
<accession>A0AAV9S1V2</accession>
<comment type="caution">
    <text evidence="1">The sequence shown here is derived from an EMBL/GenBank/DDBJ whole genome shotgun (WGS) entry which is preliminary data.</text>
</comment>
<sequence>MQQCGHLAAPDLEMAQSDSEEWRYHGNDITSHTALTGPHTRRGFCFRFELLPVNTKGFMEILTMFTD</sequence>
<dbReference type="AlphaFoldDB" id="A0AAV9S1V2"/>